<feature type="region of interest" description="Disordered" evidence="7">
    <location>
        <begin position="5486"/>
        <end position="5520"/>
    </location>
</feature>
<feature type="region of interest" description="Disordered" evidence="7">
    <location>
        <begin position="5298"/>
        <end position="5323"/>
    </location>
</feature>
<feature type="compositionally biased region" description="Low complexity" evidence="7">
    <location>
        <begin position="6006"/>
        <end position="6017"/>
    </location>
</feature>
<gene>
    <name evidence="11" type="ORF">Agub_g13042</name>
</gene>
<dbReference type="PANTHER" id="PTHR24216">
    <property type="entry name" value="PAXILLIN-RELATED"/>
    <property type="match status" value="1"/>
</dbReference>
<keyword evidence="5 8" id="KW-0472">Membrane</keyword>
<feature type="region of interest" description="Disordered" evidence="7">
    <location>
        <begin position="6006"/>
        <end position="6035"/>
    </location>
</feature>
<evidence type="ECO:0000256" key="6">
    <source>
        <dbReference type="ARBA" id="ARBA00023157"/>
    </source>
</evidence>
<dbReference type="Proteomes" id="UP001054857">
    <property type="component" value="Unassembled WGS sequence"/>
</dbReference>
<feature type="region of interest" description="Disordered" evidence="7">
    <location>
        <begin position="3085"/>
        <end position="3106"/>
    </location>
</feature>
<evidence type="ECO:0000256" key="8">
    <source>
        <dbReference type="SAM" id="Phobius"/>
    </source>
</evidence>
<feature type="compositionally biased region" description="Pro residues" evidence="7">
    <location>
        <begin position="1467"/>
        <end position="1540"/>
    </location>
</feature>
<feature type="compositionally biased region" description="Pro residues" evidence="7">
    <location>
        <begin position="252"/>
        <end position="268"/>
    </location>
</feature>
<dbReference type="GO" id="GO:0016020">
    <property type="term" value="C:membrane"/>
    <property type="evidence" value="ECO:0007669"/>
    <property type="project" value="UniProtKB-SubCell"/>
</dbReference>
<dbReference type="Pfam" id="PF00024">
    <property type="entry name" value="PAN_1"/>
    <property type="match status" value="1"/>
</dbReference>
<feature type="compositionally biased region" description="Gly residues" evidence="7">
    <location>
        <begin position="5074"/>
        <end position="5090"/>
    </location>
</feature>
<feature type="compositionally biased region" description="Pro residues" evidence="7">
    <location>
        <begin position="843"/>
        <end position="852"/>
    </location>
</feature>
<dbReference type="Gene3D" id="2.60.40.10">
    <property type="entry name" value="Immunoglobulins"/>
    <property type="match status" value="1"/>
</dbReference>
<organism evidence="11 12">
    <name type="scientific">Astrephomene gubernaculifera</name>
    <dbReference type="NCBI Taxonomy" id="47775"/>
    <lineage>
        <taxon>Eukaryota</taxon>
        <taxon>Viridiplantae</taxon>
        <taxon>Chlorophyta</taxon>
        <taxon>core chlorophytes</taxon>
        <taxon>Chlorophyceae</taxon>
        <taxon>CS clade</taxon>
        <taxon>Chlamydomonadales</taxon>
        <taxon>Astrephomenaceae</taxon>
        <taxon>Astrephomene</taxon>
    </lineage>
</organism>
<feature type="compositionally biased region" description="Pro residues" evidence="7">
    <location>
        <begin position="326"/>
        <end position="341"/>
    </location>
</feature>
<feature type="domain" description="Apple" evidence="10">
    <location>
        <begin position="19"/>
        <end position="107"/>
    </location>
</feature>
<feature type="compositionally biased region" description="Pro residues" evidence="7">
    <location>
        <begin position="763"/>
        <end position="836"/>
    </location>
</feature>
<feature type="compositionally biased region" description="Basic residues" evidence="7">
    <location>
        <begin position="6025"/>
        <end position="6035"/>
    </location>
</feature>
<feature type="transmembrane region" description="Helical" evidence="8">
    <location>
        <begin position="4752"/>
        <end position="4782"/>
    </location>
</feature>
<feature type="compositionally biased region" description="Low complexity" evidence="7">
    <location>
        <begin position="5355"/>
        <end position="5367"/>
    </location>
</feature>
<dbReference type="PANTHER" id="PTHR24216:SF8">
    <property type="entry name" value="PAXILLIN, ISOFORM F"/>
    <property type="match status" value="1"/>
</dbReference>
<proteinExistence type="predicted"/>
<feature type="region of interest" description="Disordered" evidence="7">
    <location>
        <begin position="2924"/>
        <end position="2952"/>
    </location>
</feature>
<feature type="compositionally biased region" description="Low complexity" evidence="7">
    <location>
        <begin position="3086"/>
        <end position="3106"/>
    </location>
</feature>
<feature type="compositionally biased region" description="Low complexity" evidence="7">
    <location>
        <begin position="5312"/>
        <end position="5323"/>
    </location>
</feature>
<feature type="region of interest" description="Disordered" evidence="7">
    <location>
        <begin position="5536"/>
        <end position="5582"/>
    </location>
</feature>
<feature type="compositionally biased region" description="Polar residues" evidence="7">
    <location>
        <begin position="4948"/>
        <end position="4969"/>
    </location>
</feature>
<feature type="compositionally biased region" description="Low complexity" evidence="7">
    <location>
        <begin position="2924"/>
        <end position="2950"/>
    </location>
</feature>
<evidence type="ECO:0000256" key="3">
    <source>
        <dbReference type="ARBA" id="ARBA00022737"/>
    </source>
</evidence>
<feature type="region of interest" description="Disordered" evidence="7">
    <location>
        <begin position="5341"/>
        <end position="5407"/>
    </location>
</feature>
<evidence type="ECO:0000256" key="2">
    <source>
        <dbReference type="ARBA" id="ARBA00022692"/>
    </source>
</evidence>
<dbReference type="EMBL" id="BMAR01000041">
    <property type="protein sequence ID" value="GFR50777.1"/>
    <property type="molecule type" value="Genomic_DNA"/>
</dbReference>
<comment type="subcellular location">
    <subcellularLocation>
        <location evidence="1">Membrane</location>
        <topology evidence="1">Multi-pass membrane protein</topology>
    </subcellularLocation>
</comment>
<sequence>MLIPQLAWTFVLGALAVYCVTEESIYNGFTYYADSSLSGKDVKYTWPTAGVSSWQACAHLCQTTANCGGFTYKGSPLAECQLKESPVEVLLGSTSTAGAITGLRREAHLHDIESSTAALHEGGDVEAVVGAKAARQDPTGGAWEPGDSQHERKDRFLLNLLQPPPPPSLLLDLLSPYLGGGTPSPPPKPPSQPAGSPSPMSAPPPHPLSGSPPHLLSGSPPGPSPMRPPAPMPVARPPPSGSPPASGTAPPHFSPPAPSPKGPSPSPGPVASQLTPPPSPSPSLGMPSPGVPPLSAESNYPPSDPDTSQPTPPPSSSPATASPSLSTPPAPIASQPIPPNSSSPSLASPVPSPPSELNYPPSDPAASQPTPPPNSTLSSLPPPISRRPPSPDDFPPSEPDPPTADPPLPPSAIDGYPPPGLEPPESPSYEQFPPIAPPLPPSSRQPPNSTHQPSPSPTSARPPSPSPLPPPSPSLTQPPSPSPPQPPSPIPSLDQPPNPSPPLSANPNPPQPPTSPSPPSPSPSPPQPPSPPSPLSASPNPPQPPTSPSPPSPSPGPPPLPSPPSPLSASPNPPQPPTSPSPPSPSPGPPPLPSPPSPLSASPNPPQPPTSPSPPSPSPGPPPLPSPPSPLSASPNPPQPPTSPSPPSPSPSPPQPPSLPSPLSASPNPPQPPTSPSPPSPSPGPPPLPSPPSPLSSSPNPPQPPTSPSPPSPSPGPPPLPSPPSPLSASPNPPQPPTSPSPPSHSPSPPQPPSLPSPLSASPNPPQPPTSPSPPSPSPGPPPLPSPPSPLSASPNPPQPPTSPSPPSPSPNPPQPPTSPSPPSPSPSPPQPPSLPSPLSASPNPPQPPTSPSPLSASPNPPQPPTSPSPLSASPNPPQPPTSPSPPSPSPSPPQPPSLPSPLSASPNPPQPPTSPSPPSPSPGPPPLPSPPSPLSASPNPPQPPTSPSPPSSSPNPPQPPTSPSPPSPSPSPPQPPSLPSPLSASPNPPQPPTSPSPLSASPNPPQPPTSPSPPSPSPSPPQPPSLPSPLSASPNPPQPPTSPSPPSSSPNPPQPPTSPSPPSPSPSPPQPPSLPSPLSASPNPPQPPTSPSPPSPSPSPPQPPSLPSPLSASPNPPQPPTSPSPPSPSPGPPPLPSPPSPLSSSPNPPQLPTSPSPPSPSPGPPPLPSPSSPLSTGPNPPQPPTSPSPPSPSPSPPQPPSLPSPLSASPNPPQPPTSPSPPSSSPNPPQPPTSPSPPSPSPSPPQPPSLPSPLSSSPNPPQPPTSPLPPSPSPGPPPLPSPPSPLSASPNPPQPPTSPSPPSPSPSPPQPPSLPSPLSASPNPPQPPTSPSPPSPSPGPPPLPSPPSPLSASPNPPQPPTSPSPPSPSPSPPQPPSVPSPLSASPNPPQPPTSPSPPSPSPGPPPLPSPPSPLSASPNPPQPPTSPSPLSASPNPPQPPTSPSPPSPSPSPPQPPSLPSPLSASPNPPQPPTSPSPPSPSPGPPPLTSPPSPLPASPNPPQPPTSPSPPSSSPNPPQPPTSPSPPSPSPSPPQPPSLPSPLSASPNPPQPPTSPSPPSPSPSPPQPPSLPSPLSASPNPPQPPTSPSPPSPSPGPPPLPSPPSPLSSSPNPPQLPTSPSPPSPSPGPPPLPSPSSPLSTGPNPPQPPTSPSPPSPSPSPPQPPSLPSPLSASPNPPQPPTSPSPPSSSPNPPQPPTSPSPPSPSPSPPQPPSLPSPLSSSPNPPQPPTSPSPPSPSPGPPPLPSPPSPLSASPNPPQPPTSPSPPSPSPSPPQPPSLPSPLSASPNPPQPPTSPSPPSPSPGPPPLPSPPSPLSASPNPPQPPTSPSPPSPSPSPPQPPSVPSPLSASPNPPQPPTSPSPPSPSPGPPPLPSPPSPLSASPNPPQPPSSPSPPSPSPRPALPPSPRPPSPDPPPVPEPPMDPVSMQPPFPPSPDVTPATGLCPLPTGAAFYPEPTDVPEAAFSVLQNAVGTRFGASVRAECAADSDCTAVKVTSTGVVELMAGDLGAFQKLSLLPGDGDDTCHGIYVTSPPGPTQFLCMPQLRVPGTTLSSKSGFGLRQCELQCRKTAGCEAVLYYPSSSSASATMNCDLLRGLFGSDAASSYAVSSVNITTCIATSDPWFCLPDGWDIVGSNVGEPATQSSAEACAAACLGTPYCSSYTYTVSTGVCNSRTLTWRPSGTDGATGVAAETTQRSCVKTAANSFGSGTDATFFWSHVCFAGVTLGGSVVATQEDVAVADCADLCAEHDDCTHFQLNGNGDCEAMNGAFGADGAGKLSYGLNDNIATTCLRSTGTFECLAPGYSFKYKSISSAQGVSTIDTCAESCLEDSTCEGLEFDYSTGSCILANSIFFGNRGSNGVNTASSAAHTRLCLRTPNLRKLFGSVPSGPSPPPAPQPPASSPPKPMPPQTLTPSPPAPSPLPPSPKPPAPVPPSPKPPLPAPPLSPPPMPSPPLSPPPMPSPPVPSPPTPSPPAPSPPVPSPPAPSPPVPSPPAPSPPVPSPPAPSPPTPSPPAPSPPAPSPPVPSPPAPSPPVPSPPKPSPPSPSPPAPSPPSPPPPMPSPPLLPPPPSPTPPTPPPPSPPPPSPLPPSPPPPSPAPPSPKPPLPPPSPAPSPPPNILNFNSPSPSSPPPVMLMPELALEAGRPPPPAATPDIDPPEITLTGSSEVALEIYSTYVEYGASAVDQREGRVAVRIVGDEVNTSAVTPVGKPYTVIYQASDSAGNTARQERLVTVYDSCSSTGEFRCPDTLKCSVFKSCKLSVSSSSSSTASVTQTALERPPDTIPPVITVLGSGVRYVTPSGSAGMITTVQVGATFTDAGATATDEVPSAGGASTFVSMSVFSSIMDPSGEEVTAVSTANPTGNDTSSSVPYLITYSAIDSSGNAALVARRRVYILCTDPEFACPREGDTDPLTCSTGRICGLVSSSSSSTAPSSSATSSSSSSTTTTTTSGNSDSLLVPRFTLNSAATVAVAQGASYPVCRDGVTSTCEPGATATLKTSGDLNSQIRACATGVRNAQPFDMVGLQYCTIDTRVPGNYSISFHLTWPSVGELILYRYIIVQELCVGERTCSNGRCSVDQACEDELQSGTSSSGTSASSSGSSGSSISTATVTNSAPTLVLNTSSDIVGLQVSVKRGVAYQRCTSGQAPTADKPCETLGTATDAEDGDLTSKIALCPPDNCAKTQCRAHWADRKQPSECGIDTVNAAIGTTYSLKLGVYDSMGVNATVERIIKVVSPCSTGQSYCEETSASGETQYVCSDVSCEQRASLTALADVGTVSTTTPPRLFLLPGAHADNLTLSEANQTTFLAYRQPASFSLAPCASFSDGVPSSGIAACAAIANDTTDGDITSSISTTVSALCTSTSTTTTTSDTTNESTSSSSSSSCYSCSVAGFTTGSCLPGRYRISYSVTSSSGLTTTDTLDVAVEQLTTTVAELSLFPNQTAAGSSNFTFAQAFAVSLASNATVRNSVLPPALQVFGITAASIRSLSLLGAPEVLSSANSSTGGSSTAYYVVKVSVNVTTGSSDFMDTSSVTSAAATRRRYRARRSLLASSTAEPGLSGSTEGRILELLPVGDEQDSFVYVAASSPGVVSQQFAVDEQDLDEGYDDSTEASAAYEDLSQNHASHQGSAKGIGNHQPQALGARAMLLHSIAQGLLGLPFGTLKNTTDGAGRRVALETWKNAGDPRISPFAPTIAGEGSVLAALYDIRDRVDLALRLLSTVQVNDVYVDHQQPTAAGSTAAAATHTIIRRVLQTTSSSSNSSSSCGSAVAANTSVAAFTSGVASVGNVSNSCASPAADSTSVAMGVIAGAVSDLDRLAKQMSEQETSMISLLSGLNDKFSAKDEVYRAAIAAMSDNAVAVFNAISSKSQEALDLLDKTLAAQVASAAALATTLGLMQSTLNEAQAATTRAVITAATILEGLGDEYAFYSTESDYASYSNCLFARGQEAGFAFVTSWAAAAAGDSSFYTASAAALSAAASRRRQLLLHMQGKAPVSSKDDHGEALRSGKTVNAVFSGGMEGCGWSSSVLKLMPQVLRRALVSAMKPWLSPGAFGEAASRWLACGGSSQDDDVHASPSSTVAGVEERTGDETHQQSSEHGMSPHKRIRRYSPAGPEPLHTERATSDTSNAHADNGSDDRDHEPGVASSRMLISDSGSKNRTFNGRNQYVFTQFEGYDLPSGQGFDYSLWEVRNVDRARFAGLHNKVLVGLLLHQVRRSGRELRGTSGVDGRICRSSSYDHLVVGCDSDTSNDNRTPNSGDLGGIGNDPVFNRHSELYASSAIAGDFYNTSTGSPELNAAGLPYGFYHEPLEQFPAGYPVLLDTRLSAQRAQQAITFVRDGGYLSSTFTKSLRAQLVTYNPNAQVFGYWRVDFSWLDSGVIDAKARLLGLPAISYGDSIVNMKISRFLPDFFLVLLVIGYFAMTAYDIYKQLRVQKLKHALAQRRKAWGAAAAFANAAGFNLGGRNRVLPGEVANQEDEAHGSDSSSDDDDDNAPHAKSKAPVRSFRTGVRYRTNVHEGNLRKYHPRMDIKWVLYEATICAFMAAAIGVFYTYAVRLSVRDDFTSRFDVYDADTFAPARYFLLRRQDSSTTAAAASSPSFSATASSTATTTASEDAPSAGQALRWALPADYQPINDAGAMYARVDSMYSALVTYTFLQSLVLAMVVLRWLHYLSFQPRLSIIAGTLALALPDLLHFAAGVLICIAMFGAAACVVFGTGVAQLSSGGDALYLMLKYVLLKDDGRVFKHLLGNSVSKSGLEWALAGLLYVLAPLFFVYVLSNFILAFLVWPFGQLKVAVTGQPGVPEDLSRILGWYWQRFSRNAPKNKLMLTWLQAWLAPPNQRSVLYRLQHSVANFRATISAFSNIAPGRRNLFGSVAASSTSSAKAPFSASAASNTTSTSLGPSLSSSAPITAQPPGATSGLSAVPRPLANNGWSRLKPRVSVKEDTAAASITPEATTVTKATGSTGSLAYTTSQPWGSRPGSRQGSSQQPSRHRSILKMANSRRPLDCDAIQVALQTVSRARLMSAAPTSASATPQRASQQSISASGDAPPPLDCKVTPRGGLLPLPPMPPPPLSGSGTLKGGSIGDAAGGGLGKTLGKQPSWRSSGSDVKGRNMSGTTATSLGGLSSGSGGLGTNLGFPVDSAAGKDEGYGSGTVRGSGSDKLLMPENRRVNPEALISPIGSKMSLLRSGLSRTVLASVGRPAHRVAPGDAAETGAAPEVLVDTVMANLLARFGHKAASTGTAVASTGGLEGLGEASAKKSKPGDRGGKLPRRRFTNPEGTALSGLREGDVSAAAAVAASTSDAEGAQAQRGSEPGAFAAGSTEGAAAPRSRLLPITAPHTFTLGAGKLPAPADSWAVRRPGSGSGSRPGSQGLPDYPSAKSRSEAGGSAGQSGGLGGVEDSSRSDGHASDFHLPNVLHDISETGIMEGEDVEISAAYNIAELVCPSPGLSPSSASRGASANGFVLCSSPGAMLAARAITRSRLASPFTVPGGGNERSGLQVLSRKGTLSVSSTPSGRSSRVGRQLSASLLSAPLQLPAKHGSMQAMPPSRWSPTQNQTEDPATRQAAGKGRPDKLNSAPASDVPMTLGFRAPARASTDCIPVASPVESGPQPERSSLDLESLQTHTAGASPKKSQTAPVGVLICGEDGDSEDGATAEDYVVPAPRKTKAWPTMRFQPAEAAVGSPIRRHQLQPFGADVALQDAIGEEGEQGDKEDKEASRMEVSPTSRATPRASAALDPADRQSRTGGTTISGPGPVAEGMEDPAAAAVVATYGEDSGGQRSQLLAALGPHAAPAKLTRKRLDGALAVHMVATIEALTVHLNAMLAQLLMAVREIEDMSGLISSLLAAARATQHLHDRSATAAALREAVSRYLRGAKLTPPLARPPELELPLPVLQLPAGLVKLQQQRRQKGLLRAPAATAAAVAAAPRLPALTTAAKTAAVGKKSLIQRTRNGAGAAASGGLAGTKQQDNAGDTGVLLALAAAAVASRGGSLSLSRAEGAAGSAGEATAAAGDAATGRARSPSITTKQRRGWAPRRKALVAAEARQQTAEQGQLGEDDDGMATTALPGDLNSFTVVGNTAGKKSFSRLAPRPTTADAFTALQPNRISCAMVLNVDDATAVETYVGGADSVPASTRPSAVAPPAAAEAAAASRAVAGAPSGRCVVVDTLLDGGKDSSSTAAITGGTNAVPDFGSSPTASSPSVRKWPNLEAAWDDEEKQGNGAAGDAGKEL</sequence>
<feature type="compositionally biased region" description="Pro residues" evidence="7">
    <location>
        <begin position="875"/>
        <end position="900"/>
    </location>
</feature>
<evidence type="ECO:0000256" key="9">
    <source>
        <dbReference type="SAM" id="SignalP"/>
    </source>
</evidence>
<protein>
    <recommendedName>
        <fullName evidence="10">Apple domain-containing protein</fullName>
    </recommendedName>
</protein>
<feature type="compositionally biased region" description="Pro residues" evidence="7">
    <location>
        <begin position="667"/>
        <end position="756"/>
    </location>
</feature>
<feature type="compositionally biased region" description="Pro residues" evidence="7">
    <location>
        <begin position="1179"/>
        <end position="1204"/>
    </location>
</feature>
<dbReference type="InterPro" id="IPR013783">
    <property type="entry name" value="Ig-like_fold"/>
</dbReference>
<feature type="region of interest" description="Disordered" evidence="7">
    <location>
        <begin position="4948"/>
        <end position="4990"/>
    </location>
</feature>
<feature type="compositionally biased region" description="Pro residues" evidence="7">
    <location>
        <begin position="1675"/>
        <end position="1716"/>
    </location>
</feature>
<feature type="compositionally biased region" description="Pro residues" evidence="7">
    <location>
        <begin position="434"/>
        <end position="444"/>
    </location>
</feature>
<dbReference type="Pfam" id="PF08016">
    <property type="entry name" value="PKD_channel"/>
    <property type="match status" value="1"/>
</dbReference>
<feature type="compositionally biased region" description="Low complexity" evidence="7">
    <location>
        <begin position="5111"/>
        <end position="5120"/>
    </location>
</feature>
<feature type="compositionally biased region" description="Low complexity" evidence="7">
    <location>
        <begin position="5021"/>
        <end position="5037"/>
    </location>
</feature>
<feature type="compositionally biased region" description="Pro residues" evidence="7">
    <location>
        <begin position="1003"/>
        <end position="1028"/>
    </location>
</feature>
<feature type="compositionally biased region" description="Pro residues" evidence="7">
    <location>
        <begin position="1851"/>
        <end position="1936"/>
    </location>
</feature>
<feature type="compositionally biased region" description="Pro residues" evidence="7">
    <location>
        <begin position="1387"/>
        <end position="1428"/>
    </location>
</feature>
<dbReference type="SMART" id="SM00223">
    <property type="entry name" value="APPLE"/>
    <property type="match status" value="2"/>
</dbReference>
<feature type="region of interest" description="Disordered" evidence="7">
    <location>
        <begin position="4881"/>
        <end position="4932"/>
    </location>
</feature>
<feature type="transmembrane region" description="Helical" evidence="8">
    <location>
        <begin position="4673"/>
        <end position="4701"/>
    </location>
</feature>
<feature type="compositionally biased region" description="Pro residues" evidence="7">
    <location>
        <begin position="183"/>
        <end position="192"/>
    </location>
</feature>
<keyword evidence="6" id="KW-1015">Disulfide bond</keyword>
<feature type="compositionally biased region" description="Low complexity" evidence="7">
    <location>
        <begin position="4970"/>
        <end position="4985"/>
    </location>
</feature>
<dbReference type="SMART" id="SM00473">
    <property type="entry name" value="PAN_AP"/>
    <property type="match status" value="4"/>
</dbReference>
<feature type="compositionally biased region" description="Pro residues" evidence="7">
    <location>
        <begin position="1643"/>
        <end position="1668"/>
    </location>
</feature>
<feature type="compositionally biased region" description="Pro residues" evidence="7">
    <location>
        <begin position="220"/>
        <end position="242"/>
    </location>
</feature>
<feature type="compositionally biased region" description="Pro residues" evidence="7">
    <location>
        <begin position="1579"/>
        <end position="1636"/>
    </location>
</feature>
<feature type="compositionally biased region" description="Pro residues" evidence="7">
    <location>
        <begin position="454"/>
        <end position="660"/>
    </location>
</feature>
<evidence type="ECO:0000259" key="10">
    <source>
        <dbReference type="PROSITE" id="PS50948"/>
    </source>
</evidence>
<feature type="transmembrane region" description="Helical" evidence="8">
    <location>
        <begin position="4526"/>
        <end position="4548"/>
    </location>
</feature>
<feature type="chain" id="PRO_5041909385" description="Apple domain-containing protein" evidence="9">
    <location>
        <begin position="17"/>
        <end position="6228"/>
    </location>
</feature>
<feature type="signal peptide" evidence="9">
    <location>
        <begin position="1"/>
        <end position="16"/>
    </location>
</feature>
<feature type="compositionally biased region" description="Pro residues" evidence="7">
    <location>
        <begin position="1259"/>
        <end position="1316"/>
    </location>
</feature>
<feature type="compositionally biased region" description="Polar residues" evidence="7">
    <location>
        <begin position="5618"/>
        <end position="5634"/>
    </location>
</feature>
<feature type="compositionally biased region" description="Pro residues" evidence="7">
    <location>
        <begin position="1323"/>
        <end position="1380"/>
    </location>
</feature>
<feature type="compositionally biased region" description="Pro residues" evidence="7">
    <location>
        <begin position="1211"/>
        <end position="1252"/>
    </location>
</feature>
<feature type="compositionally biased region" description="Pro residues" evidence="7">
    <location>
        <begin position="907"/>
        <end position="980"/>
    </location>
</feature>
<evidence type="ECO:0000256" key="1">
    <source>
        <dbReference type="ARBA" id="ARBA00004141"/>
    </source>
</evidence>
<evidence type="ECO:0000256" key="5">
    <source>
        <dbReference type="ARBA" id="ARBA00023136"/>
    </source>
</evidence>
<feature type="region of interest" description="Disordered" evidence="7">
    <location>
        <begin position="4061"/>
        <end position="4140"/>
    </location>
</feature>
<name>A0AAD3E0R8_9CHLO</name>
<feature type="region of interest" description="Disordered" evidence="7">
    <location>
        <begin position="4470"/>
        <end position="4494"/>
    </location>
</feature>
<feature type="compositionally biased region" description="Basic and acidic residues" evidence="7">
    <location>
        <begin position="4129"/>
        <end position="4138"/>
    </location>
</feature>
<feature type="region of interest" description="Disordered" evidence="7">
    <location>
        <begin position="5234"/>
        <end position="5284"/>
    </location>
</feature>
<feature type="compositionally biased region" description="Basic and acidic residues" evidence="7">
    <location>
        <begin position="4079"/>
        <end position="4088"/>
    </location>
</feature>
<dbReference type="GO" id="GO:0005576">
    <property type="term" value="C:extracellular region"/>
    <property type="evidence" value="ECO:0007669"/>
    <property type="project" value="InterPro"/>
</dbReference>
<feature type="transmembrane region" description="Helical" evidence="8">
    <location>
        <begin position="4707"/>
        <end position="4731"/>
    </location>
</feature>
<feature type="compositionally biased region" description="Low complexity" evidence="7">
    <location>
        <begin position="5506"/>
        <end position="5520"/>
    </location>
</feature>
<evidence type="ECO:0000313" key="12">
    <source>
        <dbReference type="Proteomes" id="UP001054857"/>
    </source>
</evidence>
<feature type="compositionally biased region" description="Pro residues" evidence="7">
    <location>
        <begin position="369"/>
        <end position="426"/>
    </location>
</feature>
<evidence type="ECO:0000313" key="11">
    <source>
        <dbReference type="EMBL" id="GFR50777.1"/>
    </source>
</evidence>
<feature type="compositionally biased region" description="Pro residues" evidence="7">
    <location>
        <begin position="859"/>
        <end position="868"/>
    </location>
</feature>
<feature type="transmembrane region" description="Helical" evidence="8">
    <location>
        <begin position="4405"/>
        <end position="4423"/>
    </location>
</feature>
<dbReference type="InterPro" id="IPR013122">
    <property type="entry name" value="PKD1_2_channel"/>
</dbReference>
<feature type="compositionally biased region" description="Basic and acidic residues" evidence="7">
    <location>
        <begin position="5397"/>
        <end position="5407"/>
    </location>
</feature>
<dbReference type="Gene3D" id="3.50.4.10">
    <property type="entry name" value="Hepatocyte Growth Factor"/>
    <property type="match status" value="1"/>
</dbReference>
<feature type="compositionally biased region" description="Polar residues" evidence="7">
    <location>
        <begin position="5548"/>
        <end position="5557"/>
    </location>
</feature>
<feature type="region of interest" description="Disordered" evidence="7">
    <location>
        <begin position="5021"/>
        <end position="5125"/>
    </location>
</feature>
<accession>A0AAD3E0R8</accession>
<reference evidence="11 12" key="1">
    <citation type="journal article" date="2021" name="Sci. Rep.">
        <title>Genome sequencing of the multicellular alga Astrephomene provides insights into convergent evolution of germ-soma differentiation.</title>
        <authorList>
            <person name="Yamashita S."/>
            <person name="Yamamoto K."/>
            <person name="Matsuzaki R."/>
            <person name="Suzuki S."/>
            <person name="Yamaguchi H."/>
            <person name="Hirooka S."/>
            <person name="Minakuchi Y."/>
            <person name="Miyagishima S."/>
            <person name="Kawachi M."/>
            <person name="Toyoda A."/>
            <person name="Nozaki H."/>
        </authorList>
    </citation>
    <scope>NUCLEOTIDE SEQUENCE [LARGE SCALE GENOMIC DNA]</scope>
    <source>
        <strain evidence="11 12">NIES-4017</strain>
    </source>
</reference>
<feature type="compositionally biased region" description="Low complexity" evidence="7">
    <location>
        <begin position="5234"/>
        <end position="5244"/>
    </location>
</feature>
<feature type="region of interest" description="Disordered" evidence="7">
    <location>
        <begin position="2380"/>
        <end position="2634"/>
    </location>
</feature>
<evidence type="ECO:0000256" key="4">
    <source>
        <dbReference type="ARBA" id="ARBA00022989"/>
    </source>
</evidence>
<dbReference type="InterPro" id="IPR000177">
    <property type="entry name" value="Apple"/>
</dbReference>
<keyword evidence="12" id="KW-1185">Reference proteome</keyword>
<keyword evidence="4 8" id="KW-1133">Transmembrane helix</keyword>
<feature type="domain" description="Apple" evidence="10">
    <location>
        <begin position="2298"/>
        <end position="2372"/>
    </location>
</feature>
<feature type="region of interest" description="Disordered" evidence="7">
    <location>
        <begin position="3362"/>
        <end position="3383"/>
    </location>
</feature>
<keyword evidence="9" id="KW-0732">Signal</keyword>
<feature type="compositionally biased region" description="Pro residues" evidence="7">
    <location>
        <begin position="1547"/>
        <end position="1572"/>
    </location>
</feature>
<feature type="compositionally biased region" description="Low complexity" evidence="7">
    <location>
        <begin position="4881"/>
        <end position="4902"/>
    </location>
</feature>
<feature type="compositionally biased region" description="Low complexity" evidence="7">
    <location>
        <begin position="208"/>
        <end position="219"/>
    </location>
</feature>
<keyword evidence="3" id="KW-0677">Repeat</keyword>
<feature type="compositionally biased region" description="Gly residues" evidence="7">
    <location>
        <begin position="5384"/>
        <end position="5394"/>
    </location>
</feature>
<feature type="region of interest" description="Disordered" evidence="7">
    <location>
        <begin position="159"/>
        <end position="1943"/>
    </location>
</feature>
<feature type="compositionally biased region" description="Polar residues" evidence="7">
    <location>
        <begin position="6172"/>
        <end position="6183"/>
    </location>
</feature>
<feature type="compositionally biased region" description="Pro residues" evidence="7">
    <location>
        <begin position="5060"/>
        <end position="5069"/>
    </location>
</feature>
<feature type="transmembrane region" description="Helical" evidence="8">
    <location>
        <begin position="4641"/>
        <end position="4661"/>
    </location>
</feature>
<feature type="compositionally biased region" description="Pro residues" evidence="7">
    <location>
        <begin position="1083"/>
        <end position="1108"/>
    </location>
</feature>
<dbReference type="InterPro" id="IPR032179">
    <property type="entry name" value="Cry22Aa_Ig-like"/>
</dbReference>
<feature type="compositionally biased region" description="Pro residues" evidence="7">
    <location>
        <begin position="1723"/>
        <end position="1780"/>
    </location>
</feature>
<feature type="compositionally biased region" description="Pro residues" evidence="7">
    <location>
        <begin position="1435"/>
        <end position="1460"/>
    </location>
</feature>
<feature type="compositionally biased region" description="Pro residues" evidence="7">
    <location>
        <begin position="987"/>
        <end position="996"/>
    </location>
</feature>
<dbReference type="PROSITE" id="PS50948">
    <property type="entry name" value="PAN"/>
    <property type="match status" value="3"/>
</dbReference>
<feature type="domain" description="Apple" evidence="10">
    <location>
        <begin position="2115"/>
        <end position="2197"/>
    </location>
</feature>
<feature type="compositionally biased region" description="Pro residues" evidence="7">
    <location>
        <begin position="2388"/>
        <end position="2617"/>
    </location>
</feature>
<dbReference type="GO" id="GO:0006508">
    <property type="term" value="P:proteolysis"/>
    <property type="evidence" value="ECO:0007669"/>
    <property type="project" value="InterPro"/>
</dbReference>
<keyword evidence="2 8" id="KW-0812">Transmembrane</keyword>
<feature type="compositionally biased region" description="Pro residues" evidence="7">
    <location>
        <begin position="1115"/>
        <end position="1172"/>
    </location>
</feature>
<evidence type="ECO:0000256" key="7">
    <source>
        <dbReference type="SAM" id="MobiDB-lite"/>
    </source>
</evidence>
<feature type="compositionally biased region" description="Basic and acidic residues" evidence="7">
    <location>
        <begin position="5707"/>
        <end position="5717"/>
    </location>
</feature>
<dbReference type="InterPro" id="IPR003609">
    <property type="entry name" value="Pan_app"/>
</dbReference>
<dbReference type="Pfam" id="PF14295">
    <property type="entry name" value="PAN_4"/>
    <property type="match status" value="3"/>
</dbReference>
<feature type="compositionally biased region" description="Pro residues" evidence="7">
    <location>
        <begin position="1787"/>
        <end position="1844"/>
    </location>
</feature>
<comment type="caution">
    <text evidence="11">The sequence shown here is derived from an EMBL/GenBank/DDBJ whole genome shotgun (WGS) entry which is preliminary data.</text>
</comment>
<dbReference type="Pfam" id="PF16403">
    <property type="entry name" value="Bact_surface_Ig-like"/>
    <property type="match status" value="1"/>
</dbReference>
<feature type="compositionally biased region" description="Pro residues" evidence="7">
    <location>
        <begin position="1035"/>
        <end position="1076"/>
    </location>
</feature>
<feature type="region of interest" description="Disordered" evidence="7">
    <location>
        <begin position="5704"/>
        <end position="5757"/>
    </location>
</feature>
<feature type="region of interest" description="Disordered" evidence="7">
    <location>
        <begin position="5597"/>
        <end position="5635"/>
    </location>
</feature>
<feature type="region of interest" description="Disordered" evidence="7">
    <location>
        <begin position="6172"/>
        <end position="6228"/>
    </location>
</feature>